<accession>A0A481ZBJ9</accession>
<sequence>MTYIVCSKNNKYLPIFCEYDVNLIIFLDKRNSLLIVRERKNSQWYKSHKYFIPKENETGTFREYHKFTIYGQECYAYNGDEDYFVRLDIDTKDALELRIHPDFISYVNETDQEDLEVVNVAGGKKLTMLNIGDNLLSIVVMSDGDCEII</sequence>
<gene>
    <name evidence="1" type="ORF">LCPAC403_04220</name>
</gene>
<evidence type="ECO:0000313" key="1">
    <source>
        <dbReference type="EMBL" id="QBK93288.1"/>
    </source>
</evidence>
<organism evidence="1">
    <name type="scientific">Pithovirus LCPAC403</name>
    <dbReference type="NCBI Taxonomy" id="2506596"/>
    <lineage>
        <taxon>Viruses</taxon>
        <taxon>Pithoviruses</taxon>
    </lineage>
</organism>
<protein>
    <submittedName>
        <fullName evidence="1">Uncharacterized protein</fullName>
    </submittedName>
</protein>
<dbReference type="EMBL" id="MK500593">
    <property type="protein sequence ID" value="QBK93288.1"/>
    <property type="molecule type" value="Genomic_DNA"/>
</dbReference>
<proteinExistence type="predicted"/>
<reference evidence="1" key="1">
    <citation type="journal article" date="2019" name="MBio">
        <title>Virus Genomes from Deep Sea Sediments Expand the Ocean Megavirome and Support Independent Origins of Viral Gigantism.</title>
        <authorList>
            <person name="Backstrom D."/>
            <person name="Yutin N."/>
            <person name="Jorgensen S.L."/>
            <person name="Dharamshi J."/>
            <person name="Homa F."/>
            <person name="Zaremba-Niedwiedzka K."/>
            <person name="Spang A."/>
            <person name="Wolf Y.I."/>
            <person name="Koonin E.V."/>
            <person name="Ettema T.J."/>
        </authorList>
    </citation>
    <scope>NUCLEOTIDE SEQUENCE</scope>
</reference>
<name>A0A481ZBJ9_9VIRU</name>